<feature type="compositionally biased region" description="Polar residues" evidence="1">
    <location>
        <begin position="329"/>
        <end position="347"/>
    </location>
</feature>
<gene>
    <name evidence="2" type="ORF">GJ744_003871</name>
</gene>
<dbReference type="EMBL" id="JAACFV010000018">
    <property type="protein sequence ID" value="KAF7511708.1"/>
    <property type="molecule type" value="Genomic_DNA"/>
</dbReference>
<evidence type="ECO:0000256" key="1">
    <source>
        <dbReference type="SAM" id="MobiDB-lite"/>
    </source>
</evidence>
<feature type="compositionally biased region" description="Basic and acidic residues" evidence="1">
    <location>
        <begin position="396"/>
        <end position="407"/>
    </location>
</feature>
<feature type="region of interest" description="Disordered" evidence="1">
    <location>
        <begin position="33"/>
        <end position="384"/>
    </location>
</feature>
<proteinExistence type="predicted"/>
<feature type="compositionally biased region" description="Polar residues" evidence="1">
    <location>
        <begin position="440"/>
        <end position="478"/>
    </location>
</feature>
<protein>
    <submittedName>
        <fullName evidence="2">Uncharacterized protein</fullName>
    </submittedName>
</protein>
<feature type="compositionally biased region" description="Basic and acidic residues" evidence="1">
    <location>
        <begin position="152"/>
        <end position="165"/>
    </location>
</feature>
<dbReference type="Proteomes" id="UP000606974">
    <property type="component" value="Unassembled WGS sequence"/>
</dbReference>
<feature type="compositionally biased region" description="Low complexity" evidence="1">
    <location>
        <begin position="361"/>
        <end position="373"/>
    </location>
</feature>
<sequence length="595" mass="65722">MWRKFNRSKDPAIGSPTLIETTFDQQYLDTIPEVDSLRSGGPSSHTSLGLPELPFKVVEPLARPDRASADHRAPSLYSQPDLDAAESPDVSPIEPPPVTQDVPKLDLKLRTHLPIPRKLPPASDSASPDSRASPSVRREPKESVGSPESSEEERLKMLREKDRKLLSGFQERPSANSKDALKSRREDSLDHPVYREPWKGASGRTALVEPVRNVPRPKHDTGPVAKRRSVVKDPSAHTVVTVPASRSTSVEPTSPITSTQPPEPTDFSDEPIKPTAPLKVGNNKSRIRSPVTTEKLSGPFNPRYSDATVSSYEPTPSDIRDGSRDESKVTSPTSQQQRPTESLPDTTSHPRRQTADDDPTSRFSWTTSTTTTPPKTPEIDPLSRFSWTTYATSVHESPRTTAQRDIDTPPVPPIPYIPNAMAMRKRPMPSHTTDANLISQPKINRKPTPSNMASIRSSSLPGTSATATEAHKSTTATISPPADRSKSLPQCPPEVEAKDRIAALEARVEVLLRRRGNINQILKELSNVAQPTSFAYDLAAKEEVKKTVKGLEDELSEIRQEEHDTGMILHRLFKKKELESNYGYSTGLWIKRVTS</sequence>
<reference evidence="2" key="1">
    <citation type="submission" date="2020-02" db="EMBL/GenBank/DDBJ databases">
        <authorList>
            <person name="Palmer J.M."/>
        </authorList>
    </citation>
    <scope>NUCLEOTIDE SEQUENCE</scope>
    <source>
        <strain evidence="2">EPUS1.4</strain>
        <tissue evidence="2">Thallus</tissue>
    </source>
</reference>
<feature type="compositionally biased region" description="Polar residues" evidence="1">
    <location>
        <begin position="244"/>
        <end position="260"/>
    </location>
</feature>
<comment type="caution">
    <text evidence="2">The sequence shown here is derived from an EMBL/GenBank/DDBJ whole genome shotgun (WGS) entry which is preliminary data.</text>
</comment>
<feature type="region of interest" description="Disordered" evidence="1">
    <location>
        <begin position="393"/>
        <end position="412"/>
    </location>
</feature>
<feature type="compositionally biased region" description="Low complexity" evidence="1">
    <location>
        <begin position="120"/>
        <end position="135"/>
    </location>
</feature>
<dbReference type="AlphaFoldDB" id="A0A8H7E832"/>
<accession>A0A8H7E832</accession>
<dbReference type="OrthoDB" id="4507572at2759"/>
<name>A0A8H7E832_9EURO</name>
<feature type="region of interest" description="Disordered" evidence="1">
    <location>
        <begin position="440"/>
        <end position="493"/>
    </location>
</feature>
<dbReference type="PANTHER" id="PTHR42023">
    <property type="entry name" value="BHLH DOMAIN-CONTAINING PROTEIN"/>
    <property type="match status" value="1"/>
</dbReference>
<keyword evidence="3" id="KW-1185">Reference proteome</keyword>
<feature type="compositionally biased region" description="Basic and acidic residues" evidence="1">
    <location>
        <begin position="62"/>
        <end position="73"/>
    </location>
</feature>
<organism evidence="2 3">
    <name type="scientific">Endocarpon pusillum</name>
    <dbReference type="NCBI Taxonomy" id="364733"/>
    <lineage>
        <taxon>Eukaryota</taxon>
        <taxon>Fungi</taxon>
        <taxon>Dikarya</taxon>
        <taxon>Ascomycota</taxon>
        <taxon>Pezizomycotina</taxon>
        <taxon>Eurotiomycetes</taxon>
        <taxon>Chaetothyriomycetidae</taxon>
        <taxon>Verrucariales</taxon>
        <taxon>Verrucariaceae</taxon>
        <taxon>Endocarpon</taxon>
    </lineage>
</organism>
<evidence type="ECO:0000313" key="3">
    <source>
        <dbReference type="Proteomes" id="UP000606974"/>
    </source>
</evidence>
<feature type="compositionally biased region" description="Basic and acidic residues" evidence="1">
    <location>
        <begin position="179"/>
        <end position="198"/>
    </location>
</feature>
<feature type="compositionally biased region" description="Basic and acidic residues" evidence="1">
    <location>
        <begin position="318"/>
        <end position="328"/>
    </location>
</feature>
<dbReference type="PANTHER" id="PTHR42023:SF1">
    <property type="entry name" value="BHLH DOMAIN-CONTAINING PROTEIN"/>
    <property type="match status" value="1"/>
</dbReference>
<evidence type="ECO:0000313" key="2">
    <source>
        <dbReference type="EMBL" id="KAF7511708.1"/>
    </source>
</evidence>